<organism evidence="1 2">
    <name type="scientific">Tilletia horrida</name>
    <dbReference type="NCBI Taxonomy" id="155126"/>
    <lineage>
        <taxon>Eukaryota</taxon>
        <taxon>Fungi</taxon>
        <taxon>Dikarya</taxon>
        <taxon>Basidiomycota</taxon>
        <taxon>Ustilaginomycotina</taxon>
        <taxon>Exobasidiomycetes</taxon>
        <taxon>Tilletiales</taxon>
        <taxon>Tilletiaceae</taxon>
        <taxon>Tilletia</taxon>
    </lineage>
</organism>
<reference evidence="1" key="1">
    <citation type="journal article" date="2023" name="PhytoFront">
        <title>Draft Genome Resources of Seven Strains of Tilletia horrida, Causal Agent of Kernel Smut of Rice.</title>
        <authorList>
            <person name="Khanal S."/>
            <person name="Antony Babu S."/>
            <person name="Zhou X.G."/>
        </authorList>
    </citation>
    <scope>NUCLEOTIDE SEQUENCE</scope>
    <source>
        <strain evidence="1">TX3</strain>
    </source>
</reference>
<protein>
    <submittedName>
        <fullName evidence="1">Uncharacterized protein</fullName>
    </submittedName>
</protein>
<comment type="caution">
    <text evidence="1">The sequence shown here is derived from an EMBL/GenBank/DDBJ whole genome shotgun (WGS) entry which is preliminary data.</text>
</comment>
<dbReference type="AlphaFoldDB" id="A0AAN6JK20"/>
<gene>
    <name evidence="1" type="ORF">OC842_003550</name>
</gene>
<dbReference type="Proteomes" id="UP001176521">
    <property type="component" value="Unassembled WGS sequence"/>
</dbReference>
<proteinExistence type="predicted"/>
<sequence length="298" mass="33902">MAFHLLNGQKRIEAMLRLQRSMTGPLKQRWKIFDADVWDWTQIRDDEGFLGALRKLIEFNKLYEAHFGRYAPAMEEYVGNEAAGASQLTKGEWSRGEGDDLDLLVRKDLGLRTTLYDTLANTAAFIFFRSDPLTKFMNVGMPELATYASALWSTQQQIITMALATDQNGALKLRRVPQMFIDEAFTKLVTLMNGPSLKTRASLVARGCEVLDNLYSFSRADASEIDEGTQAWRRVFGHSSVYLHFRVNMLYAAFGPHLEHGALVRHWEGKYTPETSESQWLMGKGHHPALLHPDLRCP</sequence>
<evidence type="ECO:0000313" key="2">
    <source>
        <dbReference type="Proteomes" id="UP001176521"/>
    </source>
</evidence>
<dbReference type="EMBL" id="JAPDMQ010000180">
    <property type="protein sequence ID" value="KAK0531631.1"/>
    <property type="molecule type" value="Genomic_DNA"/>
</dbReference>
<keyword evidence="2" id="KW-1185">Reference proteome</keyword>
<accession>A0AAN6JK20</accession>
<name>A0AAN6JK20_9BASI</name>
<evidence type="ECO:0000313" key="1">
    <source>
        <dbReference type="EMBL" id="KAK0531631.1"/>
    </source>
</evidence>